<dbReference type="Gene3D" id="1.20.1070.10">
    <property type="entry name" value="Rhodopsin 7-helix transmembrane proteins"/>
    <property type="match status" value="1"/>
</dbReference>
<dbReference type="SMART" id="SM00220">
    <property type="entry name" value="S_TKc"/>
    <property type="match status" value="1"/>
</dbReference>
<dbReference type="InterPro" id="IPR032675">
    <property type="entry name" value="LRR_dom_sf"/>
</dbReference>
<evidence type="ECO:0000256" key="5">
    <source>
        <dbReference type="ARBA" id="ARBA00023040"/>
    </source>
</evidence>
<accession>A0A835CV52</accession>
<keyword evidence="4 10" id="KW-1133">Transmembrane helix</keyword>
<feature type="transmembrane region" description="Helical" evidence="10">
    <location>
        <begin position="253"/>
        <end position="272"/>
    </location>
</feature>
<dbReference type="InterPro" id="IPR000276">
    <property type="entry name" value="GPCR_Rhodpsn"/>
</dbReference>
<feature type="transmembrane region" description="Helical" evidence="10">
    <location>
        <begin position="141"/>
        <end position="162"/>
    </location>
</feature>
<dbReference type="PANTHER" id="PTHR24235">
    <property type="entry name" value="NEUROPEPTIDE Y RECEPTOR"/>
    <property type="match status" value="1"/>
</dbReference>
<dbReference type="Gene3D" id="3.80.10.10">
    <property type="entry name" value="Ribonuclease Inhibitor"/>
    <property type="match status" value="1"/>
</dbReference>
<dbReference type="Pfam" id="PF00001">
    <property type="entry name" value="7tm_1"/>
    <property type="match status" value="1"/>
</dbReference>
<dbReference type="GO" id="GO:0005524">
    <property type="term" value="F:ATP binding"/>
    <property type="evidence" value="ECO:0007669"/>
    <property type="project" value="InterPro"/>
</dbReference>
<gene>
    <name evidence="13" type="ORF">HCN44_004485</name>
</gene>
<dbReference type="InterPro" id="IPR000719">
    <property type="entry name" value="Prot_kinase_dom"/>
</dbReference>
<evidence type="ECO:0000313" key="13">
    <source>
        <dbReference type="EMBL" id="KAF7995013.1"/>
    </source>
</evidence>
<keyword evidence="6 10" id="KW-0472">Membrane</keyword>
<dbReference type="Pfam" id="PF00069">
    <property type="entry name" value="Pkinase"/>
    <property type="match status" value="1"/>
</dbReference>
<comment type="similarity">
    <text evidence="2 9">Belongs to the G-protein coupled receptor 1 family.</text>
</comment>
<feature type="domain" description="Protein kinase" evidence="11">
    <location>
        <begin position="143"/>
        <end position="498"/>
    </location>
</feature>
<evidence type="ECO:0000256" key="4">
    <source>
        <dbReference type="ARBA" id="ARBA00022989"/>
    </source>
</evidence>
<name>A0A835CV52_APHGI</name>
<keyword evidence="14" id="KW-1185">Reference proteome</keyword>
<feature type="domain" description="G-protein coupled receptors family 1 profile" evidence="12">
    <location>
        <begin position="153"/>
        <end position="287"/>
    </location>
</feature>
<keyword evidence="5 9" id="KW-0297">G-protein coupled receptor</keyword>
<dbReference type="InterPro" id="IPR000611">
    <property type="entry name" value="NPY_rcpt"/>
</dbReference>
<feature type="transmembrane region" description="Helical" evidence="10">
    <location>
        <begin position="212"/>
        <end position="232"/>
    </location>
</feature>
<keyword evidence="3 9" id="KW-0812">Transmembrane</keyword>
<dbReference type="OrthoDB" id="5975505at2759"/>
<keyword evidence="7 9" id="KW-0675">Receptor</keyword>
<proteinExistence type="inferred from homology"/>
<evidence type="ECO:0000256" key="3">
    <source>
        <dbReference type="ARBA" id="ARBA00022692"/>
    </source>
</evidence>
<dbReference type="InterPro" id="IPR017452">
    <property type="entry name" value="GPCR_Rhodpsn_7TM"/>
</dbReference>
<sequence>MDVLLVDLTSKILPMLQPQSPLLEMASLRLPDSEEFKVDRNHRTSINGQLITTRNPSQSSIELSTTLSPLYQSNDVFIKTKDELHEYLKNSITDLVTSYNNNDDDTSAGLFNASTSDNIPIEHMPNRFYRHSISMTAVYCIAYLFVFIVGLIGNSFVIAVVYRSPRMRTVTNFFIVNLAVADVLVIVFCLPATLIGNILVPWVLGRFMCKTVSYIQGVSVAASVYSLVAVSLDRFLAIWWPLKCQITKRRARMIIVVIWFIAMTTSSPWLMFFDLIKYGDDPDMRFCVERWPRPQDGTLFFIILALSKMNNLTDIIFDGHSNITDSSIKLLKNIKKICLPRSNKITDASLTKLFENSPKIDYLCLRDTSVTAEFVKKVADITMNRKRRTKLYSSAVDIWSLGCIFSEMATKRALFPGDSEIDQLFRIFRTLGTPDETTWPGVSQLPDYKSMFPQWDRMNLKEVVPNFDDDARDLFSKLLTYDPSTRITAMGALNHPYFKDVKTILPILPKKD</sequence>
<evidence type="ECO:0000256" key="10">
    <source>
        <dbReference type="SAM" id="Phobius"/>
    </source>
</evidence>
<dbReference type="GO" id="GO:0004983">
    <property type="term" value="F:neuropeptide Y receptor activity"/>
    <property type="evidence" value="ECO:0007669"/>
    <property type="project" value="InterPro"/>
</dbReference>
<evidence type="ECO:0000256" key="2">
    <source>
        <dbReference type="ARBA" id="ARBA00010663"/>
    </source>
</evidence>
<dbReference type="GO" id="GO:0016020">
    <property type="term" value="C:membrane"/>
    <property type="evidence" value="ECO:0007669"/>
    <property type="project" value="UniProtKB-SubCell"/>
</dbReference>
<evidence type="ECO:0000259" key="11">
    <source>
        <dbReference type="PROSITE" id="PS50011"/>
    </source>
</evidence>
<reference evidence="13 14" key="1">
    <citation type="submission" date="2020-08" db="EMBL/GenBank/DDBJ databases">
        <title>Aphidius gifuensis genome sequencing and assembly.</title>
        <authorList>
            <person name="Du Z."/>
        </authorList>
    </citation>
    <scope>NUCLEOTIDE SEQUENCE [LARGE SCALE GENOMIC DNA]</scope>
    <source>
        <strain evidence="13">YNYX2018</strain>
        <tissue evidence="13">Adults</tissue>
    </source>
</reference>
<evidence type="ECO:0008006" key="15">
    <source>
        <dbReference type="Google" id="ProtNLM"/>
    </source>
</evidence>
<evidence type="ECO:0000256" key="9">
    <source>
        <dbReference type="RuleBase" id="RU000688"/>
    </source>
</evidence>
<organism evidence="13 14">
    <name type="scientific">Aphidius gifuensis</name>
    <name type="common">Parasitoid wasp</name>
    <dbReference type="NCBI Taxonomy" id="684658"/>
    <lineage>
        <taxon>Eukaryota</taxon>
        <taxon>Metazoa</taxon>
        <taxon>Ecdysozoa</taxon>
        <taxon>Arthropoda</taxon>
        <taxon>Hexapoda</taxon>
        <taxon>Insecta</taxon>
        <taxon>Pterygota</taxon>
        <taxon>Neoptera</taxon>
        <taxon>Endopterygota</taxon>
        <taxon>Hymenoptera</taxon>
        <taxon>Apocrita</taxon>
        <taxon>Ichneumonoidea</taxon>
        <taxon>Braconidae</taxon>
        <taxon>Aphidiinae</taxon>
        <taxon>Aphidius</taxon>
    </lineage>
</organism>
<dbReference type="SUPFAM" id="SSF81321">
    <property type="entry name" value="Family A G protein-coupled receptor-like"/>
    <property type="match status" value="1"/>
</dbReference>
<evidence type="ECO:0000256" key="8">
    <source>
        <dbReference type="ARBA" id="ARBA00023224"/>
    </source>
</evidence>
<comment type="subcellular location">
    <subcellularLocation>
        <location evidence="1">Membrane</location>
        <topology evidence="1">Multi-pass membrane protein</topology>
    </subcellularLocation>
</comment>
<comment type="caution">
    <text evidence="13">The sequence shown here is derived from an EMBL/GenBank/DDBJ whole genome shotgun (WGS) entry which is preliminary data.</text>
</comment>
<evidence type="ECO:0000256" key="1">
    <source>
        <dbReference type="ARBA" id="ARBA00004141"/>
    </source>
</evidence>
<dbReference type="PROSITE" id="PS00237">
    <property type="entry name" value="G_PROTEIN_RECEP_F1_1"/>
    <property type="match status" value="1"/>
</dbReference>
<evidence type="ECO:0000256" key="6">
    <source>
        <dbReference type="ARBA" id="ARBA00023136"/>
    </source>
</evidence>
<dbReference type="SUPFAM" id="SSF52047">
    <property type="entry name" value="RNI-like"/>
    <property type="match status" value="1"/>
</dbReference>
<dbReference type="PRINTS" id="PR00237">
    <property type="entry name" value="GPCRRHODOPSN"/>
</dbReference>
<dbReference type="PROSITE" id="PS50262">
    <property type="entry name" value="G_PROTEIN_RECEP_F1_2"/>
    <property type="match status" value="1"/>
</dbReference>
<evidence type="ECO:0000313" key="14">
    <source>
        <dbReference type="Proteomes" id="UP000639338"/>
    </source>
</evidence>
<evidence type="ECO:0000259" key="12">
    <source>
        <dbReference type="PROSITE" id="PS50262"/>
    </source>
</evidence>
<dbReference type="AlphaFoldDB" id="A0A835CV52"/>
<dbReference type="Proteomes" id="UP000639338">
    <property type="component" value="Unassembled WGS sequence"/>
</dbReference>
<dbReference type="InterPro" id="IPR011009">
    <property type="entry name" value="Kinase-like_dom_sf"/>
</dbReference>
<dbReference type="GO" id="GO:0004672">
    <property type="term" value="F:protein kinase activity"/>
    <property type="evidence" value="ECO:0007669"/>
    <property type="project" value="InterPro"/>
</dbReference>
<evidence type="ECO:0000256" key="7">
    <source>
        <dbReference type="ARBA" id="ARBA00023170"/>
    </source>
</evidence>
<keyword evidence="8 9" id="KW-0807">Transducer</keyword>
<dbReference type="PROSITE" id="PS50011">
    <property type="entry name" value="PROTEIN_KINASE_DOM"/>
    <property type="match status" value="1"/>
</dbReference>
<dbReference type="PRINTS" id="PR01012">
    <property type="entry name" value="NRPEPTIDEYR"/>
</dbReference>
<dbReference type="Gene3D" id="1.10.510.10">
    <property type="entry name" value="Transferase(Phosphotransferase) domain 1"/>
    <property type="match status" value="1"/>
</dbReference>
<dbReference type="EMBL" id="JACMRX010000002">
    <property type="protein sequence ID" value="KAF7995013.1"/>
    <property type="molecule type" value="Genomic_DNA"/>
</dbReference>
<dbReference type="SUPFAM" id="SSF56112">
    <property type="entry name" value="Protein kinase-like (PK-like)"/>
    <property type="match status" value="1"/>
</dbReference>
<dbReference type="PANTHER" id="PTHR24235:SF29">
    <property type="entry name" value="GH23382P"/>
    <property type="match status" value="1"/>
</dbReference>
<feature type="transmembrane region" description="Helical" evidence="10">
    <location>
        <begin position="174"/>
        <end position="200"/>
    </location>
</feature>
<protein>
    <recommendedName>
        <fullName evidence="15">Protein kinase domain-containing protein</fullName>
    </recommendedName>
</protein>